<sequence length="117" mass="12435">MPKNSPNVLLAFVLLTLLLLQQATACFDGHGEVAEPVAVEALAGCGDSDGDRPCDSEPLAGLDQECNHCCHCHAGTSLCLPAGSYAQWTRPGRHWLATPDTTFSDEVISALYRPPIS</sequence>
<gene>
    <name evidence="2" type="ORF">HXX02_15565</name>
</gene>
<keyword evidence="3" id="KW-1185">Reference proteome</keyword>
<organism evidence="2 3">
    <name type="scientific">Microbulbifer elongatus</name>
    <dbReference type="NCBI Taxonomy" id="86173"/>
    <lineage>
        <taxon>Bacteria</taxon>
        <taxon>Pseudomonadati</taxon>
        <taxon>Pseudomonadota</taxon>
        <taxon>Gammaproteobacteria</taxon>
        <taxon>Cellvibrionales</taxon>
        <taxon>Microbulbiferaceae</taxon>
        <taxon>Microbulbifer</taxon>
    </lineage>
</organism>
<feature type="chain" id="PRO_5045130941" evidence="1">
    <location>
        <begin position="26"/>
        <end position="117"/>
    </location>
</feature>
<reference evidence="2" key="1">
    <citation type="thesis" date="2020" institute="Technische Universitat Dresden" country="Dresden, Germany">
        <title>The Agarolytic System of Microbulbifer elongatus PORT2, Isolated from Batu Karas, Pangandaran West Java Indonesia.</title>
        <authorList>
            <person name="Anggraeni S.R."/>
        </authorList>
    </citation>
    <scope>NUCLEOTIDE SEQUENCE</scope>
    <source>
        <strain evidence="2">PORT2</strain>
    </source>
</reference>
<protein>
    <submittedName>
        <fullName evidence="2">Uncharacterized protein</fullName>
    </submittedName>
</protein>
<feature type="signal peptide" evidence="1">
    <location>
        <begin position="1"/>
        <end position="25"/>
    </location>
</feature>
<evidence type="ECO:0000256" key="1">
    <source>
        <dbReference type="SAM" id="SignalP"/>
    </source>
</evidence>
<evidence type="ECO:0000313" key="3">
    <source>
        <dbReference type="Proteomes" id="UP001205566"/>
    </source>
</evidence>
<evidence type="ECO:0000313" key="2">
    <source>
        <dbReference type="EMBL" id="MCQ3830856.1"/>
    </source>
</evidence>
<dbReference type="EMBL" id="JACASI010000041">
    <property type="protein sequence ID" value="MCQ3830856.1"/>
    <property type="molecule type" value="Genomic_DNA"/>
</dbReference>
<name>A0ABT1P412_9GAMM</name>
<accession>A0ABT1P412</accession>
<proteinExistence type="predicted"/>
<keyword evidence="1" id="KW-0732">Signal</keyword>
<dbReference type="Proteomes" id="UP001205566">
    <property type="component" value="Unassembled WGS sequence"/>
</dbReference>
<comment type="caution">
    <text evidence="2">The sequence shown here is derived from an EMBL/GenBank/DDBJ whole genome shotgun (WGS) entry which is preliminary data.</text>
</comment>
<dbReference type="RefSeq" id="WP_255875746.1">
    <property type="nucleotide sequence ID" value="NZ_JACASI010000041.1"/>
</dbReference>